<dbReference type="AlphaFoldDB" id="A0A8T5UUK9"/>
<keyword evidence="1" id="KW-0472">Membrane</keyword>
<evidence type="ECO:0000256" key="1">
    <source>
        <dbReference type="SAM" id="Phobius"/>
    </source>
</evidence>
<dbReference type="EMBL" id="JAIOUQ010000007">
    <property type="protein sequence ID" value="MBZ2165636.1"/>
    <property type="molecule type" value="Genomic_DNA"/>
</dbReference>
<accession>A0A8T5UUK9</accession>
<gene>
    <name evidence="2" type="ORF">K8N75_06240</name>
</gene>
<dbReference type="RefSeq" id="WP_048189968.1">
    <property type="nucleotide sequence ID" value="NZ_JAIOUQ010000007.1"/>
</dbReference>
<keyword evidence="1" id="KW-0812">Transmembrane</keyword>
<protein>
    <submittedName>
        <fullName evidence="2">Uncharacterized protein</fullName>
    </submittedName>
</protein>
<dbReference type="Proteomes" id="UP000825933">
    <property type="component" value="Unassembled WGS sequence"/>
</dbReference>
<sequence>MANSSVLLFSHIIPPIMAVISVLLLCMGIMDRKTPYTIAGIVIFFAGGLLPFLILPFLLG</sequence>
<feature type="transmembrane region" description="Helical" evidence="1">
    <location>
        <begin position="38"/>
        <end position="59"/>
    </location>
</feature>
<feature type="transmembrane region" description="Helical" evidence="1">
    <location>
        <begin position="6"/>
        <end position="26"/>
    </location>
</feature>
<comment type="caution">
    <text evidence="2">The sequence shown here is derived from an EMBL/GenBank/DDBJ whole genome shotgun (WGS) entry which is preliminary data.</text>
</comment>
<evidence type="ECO:0000313" key="3">
    <source>
        <dbReference type="Proteomes" id="UP000825933"/>
    </source>
</evidence>
<name>A0A8T5UUK9_9EURY</name>
<evidence type="ECO:0000313" key="2">
    <source>
        <dbReference type="EMBL" id="MBZ2165636.1"/>
    </source>
</evidence>
<organism evidence="2 3">
    <name type="scientific">Methanobacterium spitsbergense</name>
    <dbReference type="NCBI Taxonomy" id="2874285"/>
    <lineage>
        <taxon>Archaea</taxon>
        <taxon>Methanobacteriati</taxon>
        <taxon>Methanobacteriota</taxon>
        <taxon>Methanomada group</taxon>
        <taxon>Methanobacteria</taxon>
        <taxon>Methanobacteriales</taxon>
        <taxon>Methanobacteriaceae</taxon>
        <taxon>Methanobacterium</taxon>
    </lineage>
</organism>
<proteinExistence type="predicted"/>
<keyword evidence="1" id="KW-1133">Transmembrane helix</keyword>
<reference evidence="3" key="1">
    <citation type="journal article" date="2022" name="Microbiol. Resour. Announc.">
        <title>Draft Genome Sequence of a Methanogenic Archaeon from West Spitsbergen Permafrost.</title>
        <authorList>
            <person name="Trubitsyn V."/>
            <person name="Rivkina E."/>
            <person name="Shcherbakova V."/>
        </authorList>
    </citation>
    <scope>NUCLEOTIDE SEQUENCE [LARGE SCALE GENOMIC DNA]</scope>
    <source>
        <strain evidence="3">VT</strain>
    </source>
</reference>
<keyword evidence="3" id="KW-1185">Reference proteome</keyword>